<keyword evidence="4" id="KW-1185">Reference proteome</keyword>
<feature type="compositionally biased region" description="Acidic residues" evidence="2">
    <location>
        <begin position="1012"/>
        <end position="1021"/>
    </location>
</feature>
<comment type="similarity">
    <text evidence="1">Belongs to the CBF/MAK21 family.</text>
</comment>
<dbReference type="InterPro" id="IPR005612">
    <property type="entry name" value="CCAAT-binding_factor"/>
</dbReference>
<dbReference type="VEuPathDB" id="GiardiaDB:GL50803_101594"/>
<feature type="compositionally biased region" description="Polar residues" evidence="2">
    <location>
        <begin position="1038"/>
        <end position="1059"/>
    </location>
</feature>
<dbReference type="AlphaFoldDB" id="A8BGN3"/>
<dbReference type="HOGENOM" id="CLU_289591_0_0_1"/>
<dbReference type="Pfam" id="PF03914">
    <property type="entry name" value="CBF"/>
    <property type="match status" value="1"/>
</dbReference>
<accession>A8BGN3</accession>
<dbReference type="PANTHER" id="PTHR12048">
    <property type="entry name" value="CCAAT-BINDING FACTOR-RELATED"/>
    <property type="match status" value="1"/>
</dbReference>
<feature type="compositionally biased region" description="Acidic residues" evidence="2">
    <location>
        <begin position="888"/>
        <end position="909"/>
    </location>
</feature>
<evidence type="ECO:0000256" key="1">
    <source>
        <dbReference type="ARBA" id="ARBA00007797"/>
    </source>
</evidence>
<feature type="compositionally biased region" description="Basic and acidic residues" evidence="2">
    <location>
        <begin position="595"/>
        <end position="613"/>
    </location>
</feature>
<sequence length="1059" mass="119171">MGSDSYFPSDVVRSATPWYHWYENCEVQNVSTTIPNNDIPSYFETIYKEVVSHERALFRQQKYGKRDERWIEATMAKGTFKDRIATMTMYARENPVTSIELLTNLEELCKDKKRNVADVLPALIELFDLTLPVNRPLISLERRCLVLKTSGTQYLLPSHKGILASWYFENFLLQYLHRLLVWITDEMGADPQEWMRQKAVETAFELLPYPTTTERCIRYMIDKMGDPVGNIASCSASRLRTAIYLLHSNLSWTVSVVEKESDASRHKFMLYGKDNRIKFLMGCIAQSISFLSRPNISQKMLKTIVSFIAFNILPFIQGQSDAEVRLISDLSELFFGLLNRQLAEVCKVEVKDSKIVHMKSKKHKKGSKTRTTEAAQMQEFSVLKYILQGLSTSLKYADLRLIGNLDGHVHTLSAMLRATKYHISMLVATVLLTVAEKAVGSGQPRVVQGLDNQVAKTAVNAYYSLINRFEAAHVTYKSRTGLLLSGMGRCMQLTANGIFTSKNIQAAFWKRCLQTGLVAGNGSFVCGAVLALGTTMLRLNNYGTSTAGLAANAKSNTNTVMRVMPFTVSYLMSSYKKTVDSGNRPVVRQSLQAQQREHPKPVEETKKEERTKEPVVVTSKPTAHLELLLPSRGTEARPAASEKQRQTVQEIEADTTRRYIPEAYNPATSSAANDELWELLILQNHYHLGVQKALSLMLTENTFGRYVKSDAGDYDKLDAPAEFSSKAAIDFIDGRTDYCVSKSRYDLARTYPNVCVNGSMYEALATLYNMKGKRQKAASVKRITDTLDAVTPKEFLTNYKNKADIYTDKQRTDAVNRMTDEERDEYILEAMKQEGLIDSSGKAIDLDKKHAERHRASYIGGEIHDENDDSSYHLDDASQEFTSNISYSDEDSDGRDGDEEEYEETEANELDVNQGSMTKRERLMMIKKAAGPRGFVSADLVFGDDSSDLEIDDKASSRAASRKHVGPAMGTKLPMQSPGTQCIADYVDSEESGIDRKNRGKELLNDSLLPSTDDDSDEYQEDVPYVTRARVSLAAKEQTPSGRRSLQARMQTRTRGLKK</sequence>
<dbReference type="GO" id="GO:0005634">
    <property type="term" value="C:nucleus"/>
    <property type="evidence" value="ECO:0000318"/>
    <property type="project" value="GO_Central"/>
</dbReference>
<dbReference type="InterPro" id="IPR040155">
    <property type="entry name" value="CEBPZ/Mak21-like"/>
</dbReference>
<dbReference type="Proteomes" id="UP000001548">
    <property type="component" value="Unassembled WGS sequence"/>
</dbReference>
<name>A8BGN3_GIAIC</name>
<dbReference type="RefSeq" id="XP_001707219.1">
    <property type="nucleotide sequence ID" value="XM_001707167.1"/>
</dbReference>
<dbReference type="KEGG" id="gla:GL50803_00101594"/>
<comment type="caution">
    <text evidence="3">The sequence shown here is derived from an EMBL/GenBank/DDBJ whole genome shotgun (WGS) entry which is preliminary data.</text>
</comment>
<dbReference type="PANTHER" id="PTHR12048:SF0">
    <property type="entry name" value="CCAAT_ENHANCER-BINDING PROTEIN ZETA"/>
    <property type="match status" value="1"/>
</dbReference>
<evidence type="ECO:0000313" key="3">
    <source>
        <dbReference type="EMBL" id="KAE8302147.1"/>
    </source>
</evidence>
<dbReference type="OMA" id="WITDEMG"/>
<gene>
    <name evidence="3" type="ORF">GL50803_00101594</name>
</gene>
<reference evidence="3 4" key="1">
    <citation type="journal article" date="2007" name="Science">
        <title>Genomic minimalism in the early diverging intestinal parasite Giardia lamblia.</title>
        <authorList>
            <person name="Morrison H.G."/>
            <person name="McArthur A.G."/>
            <person name="Gillin F.D."/>
            <person name="Aley S.B."/>
            <person name="Adam R.D."/>
            <person name="Olsen G.J."/>
            <person name="Best A.A."/>
            <person name="Cande W.Z."/>
            <person name="Chen F."/>
            <person name="Cipriano M.J."/>
            <person name="Davids B.J."/>
            <person name="Dawson S.C."/>
            <person name="Elmendorf H.G."/>
            <person name="Hehl A.B."/>
            <person name="Holder M.E."/>
            <person name="Huse S.M."/>
            <person name="Kim U.U."/>
            <person name="Lasek-Nesselquist E."/>
            <person name="Manning G."/>
            <person name="Nigam A."/>
            <person name="Nixon J.E."/>
            <person name="Palm D."/>
            <person name="Passamaneck N.E."/>
            <person name="Prabhu A."/>
            <person name="Reich C.I."/>
            <person name="Reiner D.S."/>
            <person name="Samuelson J."/>
            <person name="Svard S.G."/>
            <person name="Sogin M.L."/>
        </authorList>
    </citation>
    <scope>NUCLEOTIDE SEQUENCE [LARGE SCALE GENOMIC DNA]</scope>
    <source>
        <strain evidence="3 4">WB C6</strain>
    </source>
</reference>
<evidence type="ECO:0000313" key="4">
    <source>
        <dbReference type="Proteomes" id="UP000001548"/>
    </source>
</evidence>
<proteinExistence type="inferred from homology"/>
<feature type="region of interest" description="Disordered" evidence="2">
    <location>
        <begin position="881"/>
        <end position="916"/>
    </location>
</feature>
<dbReference type="GeneID" id="5700117"/>
<dbReference type="STRING" id="184922.A8BGN3"/>
<dbReference type="EMBL" id="AACB03000004">
    <property type="protein sequence ID" value="KAE8302147.1"/>
    <property type="molecule type" value="Genomic_DNA"/>
</dbReference>
<feature type="region of interest" description="Disordered" evidence="2">
    <location>
        <begin position="590"/>
        <end position="617"/>
    </location>
</feature>
<feature type="region of interest" description="Disordered" evidence="2">
    <location>
        <begin position="953"/>
        <end position="1059"/>
    </location>
</feature>
<feature type="compositionally biased region" description="Basic and acidic residues" evidence="2">
    <location>
        <begin position="993"/>
        <end position="1004"/>
    </location>
</feature>
<protein>
    <submittedName>
        <fullName evidence="3">CCAAT-box-binding transcription factor</fullName>
    </submittedName>
</protein>
<evidence type="ECO:0000256" key="2">
    <source>
        <dbReference type="SAM" id="MobiDB-lite"/>
    </source>
</evidence>
<organism evidence="3 4">
    <name type="scientific">Giardia intestinalis (strain ATCC 50803 / WB clone C6)</name>
    <name type="common">Giardia lamblia</name>
    <dbReference type="NCBI Taxonomy" id="184922"/>
    <lineage>
        <taxon>Eukaryota</taxon>
        <taxon>Metamonada</taxon>
        <taxon>Diplomonadida</taxon>
        <taxon>Hexamitidae</taxon>
        <taxon>Giardiinae</taxon>
        <taxon>Giardia</taxon>
    </lineage>
</organism>